<dbReference type="Proteomes" id="UP000821853">
    <property type="component" value="Chromosome 1"/>
</dbReference>
<feature type="compositionally biased region" description="Basic and acidic residues" evidence="1">
    <location>
        <begin position="24"/>
        <end position="40"/>
    </location>
</feature>
<evidence type="ECO:0000256" key="1">
    <source>
        <dbReference type="SAM" id="MobiDB-lite"/>
    </source>
</evidence>
<gene>
    <name evidence="2" type="ORF">HPB48_001229</name>
</gene>
<evidence type="ECO:0000313" key="3">
    <source>
        <dbReference type="Proteomes" id="UP000821853"/>
    </source>
</evidence>
<dbReference type="EMBL" id="JABSTR010000001">
    <property type="protein sequence ID" value="KAH9362674.1"/>
    <property type="molecule type" value="Genomic_DNA"/>
</dbReference>
<dbReference type="VEuPathDB" id="VectorBase:HLOH_047060"/>
<dbReference type="AlphaFoldDB" id="A0A9J6FHZ2"/>
<keyword evidence="3" id="KW-1185">Reference proteome</keyword>
<reference evidence="2 3" key="1">
    <citation type="journal article" date="2020" name="Cell">
        <title>Large-Scale Comparative Analyses of Tick Genomes Elucidate Their Genetic Diversity and Vector Capacities.</title>
        <authorList>
            <consortium name="Tick Genome and Microbiome Consortium (TIGMIC)"/>
            <person name="Jia N."/>
            <person name="Wang J."/>
            <person name="Shi W."/>
            <person name="Du L."/>
            <person name="Sun Y."/>
            <person name="Zhan W."/>
            <person name="Jiang J.F."/>
            <person name="Wang Q."/>
            <person name="Zhang B."/>
            <person name="Ji P."/>
            <person name="Bell-Sakyi L."/>
            <person name="Cui X.M."/>
            <person name="Yuan T.T."/>
            <person name="Jiang B.G."/>
            <person name="Yang W.F."/>
            <person name="Lam T.T."/>
            <person name="Chang Q.C."/>
            <person name="Ding S.J."/>
            <person name="Wang X.J."/>
            <person name="Zhu J.G."/>
            <person name="Ruan X.D."/>
            <person name="Zhao L."/>
            <person name="Wei J.T."/>
            <person name="Ye R.Z."/>
            <person name="Que T.C."/>
            <person name="Du C.H."/>
            <person name="Zhou Y.H."/>
            <person name="Cheng J.X."/>
            <person name="Dai P.F."/>
            <person name="Guo W.B."/>
            <person name="Han X.H."/>
            <person name="Huang E.J."/>
            <person name="Li L.F."/>
            <person name="Wei W."/>
            <person name="Gao Y.C."/>
            <person name="Liu J.Z."/>
            <person name="Shao H.Z."/>
            <person name="Wang X."/>
            <person name="Wang C.C."/>
            <person name="Yang T.C."/>
            <person name="Huo Q.B."/>
            <person name="Li W."/>
            <person name="Chen H.Y."/>
            <person name="Chen S.E."/>
            <person name="Zhou L.G."/>
            <person name="Ni X.B."/>
            <person name="Tian J.H."/>
            <person name="Sheng Y."/>
            <person name="Liu T."/>
            <person name="Pan Y.S."/>
            <person name="Xia L.Y."/>
            <person name="Li J."/>
            <person name="Zhao F."/>
            <person name="Cao W.C."/>
        </authorList>
    </citation>
    <scope>NUCLEOTIDE SEQUENCE [LARGE SCALE GENOMIC DNA]</scope>
    <source>
        <strain evidence="2">HaeL-2018</strain>
    </source>
</reference>
<organism evidence="2 3">
    <name type="scientific">Haemaphysalis longicornis</name>
    <name type="common">Bush tick</name>
    <dbReference type="NCBI Taxonomy" id="44386"/>
    <lineage>
        <taxon>Eukaryota</taxon>
        <taxon>Metazoa</taxon>
        <taxon>Ecdysozoa</taxon>
        <taxon>Arthropoda</taxon>
        <taxon>Chelicerata</taxon>
        <taxon>Arachnida</taxon>
        <taxon>Acari</taxon>
        <taxon>Parasitiformes</taxon>
        <taxon>Ixodida</taxon>
        <taxon>Ixodoidea</taxon>
        <taxon>Ixodidae</taxon>
        <taxon>Haemaphysalinae</taxon>
        <taxon>Haemaphysalis</taxon>
    </lineage>
</organism>
<feature type="compositionally biased region" description="Basic and acidic residues" evidence="1">
    <location>
        <begin position="97"/>
        <end position="106"/>
    </location>
</feature>
<proteinExistence type="predicted"/>
<feature type="region of interest" description="Disordered" evidence="1">
    <location>
        <begin position="1"/>
        <end position="106"/>
    </location>
</feature>
<accession>A0A9J6FHZ2</accession>
<protein>
    <submittedName>
        <fullName evidence="2">Uncharacterized protein</fullName>
    </submittedName>
</protein>
<name>A0A9J6FHZ2_HAELO</name>
<comment type="caution">
    <text evidence="2">The sequence shown here is derived from an EMBL/GenBank/DDBJ whole genome shotgun (WGS) entry which is preliminary data.</text>
</comment>
<evidence type="ECO:0000313" key="2">
    <source>
        <dbReference type="EMBL" id="KAH9362674.1"/>
    </source>
</evidence>
<sequence>MRASPPRERRKAGFLLAFPRRRERRNERQGRSRPGERESAPKGQVARTAKQVPPRRQAPGASAAGPMGEPPLCNGNAPAAQGRRRCSAPIICSRNGHRIDDGRGQK</sequence>